<reference evidence="4 5" key="1">
    <citation type="submission" date="2019-02" db="EMBL/GenBank/DDBJ databases">
        <title>Deep-cultivation of Planctomycetes and their phenomic and genomic characterization uncovers novel biology.</title>
        <authorList>
            <person name="Wiegand S."/>
            <person name="Jogler M."/>
            <person name="Boedeker C."/>
            <person name="Pinto D."/>
            <person name="Vollmers J."/>
            <person name="Rivas-Marin E."/>
            <person name="Kohn T."/>
            <person name="Peeters S.H."/>
            <person name="Heuer A."/>
            <person name="Rast P."/>
            <person name="Oberbeckmann S."/>
            <person name="Bunk B."/>
            <person name="Jeske O."/>
            <person name="Meyerdierks A."/>
            <person name="Storesund J.E."/>
            <person name="Kallscheuer N."/>
            <person name="Luecker S."/>
            <person name="Lage O.M."/>
            <person name="Pohl T."/>
            <person name="Merkel B.J."/>
            <person name="Hornburger P."/>
            <person name="Mueller R.-W."/>
            <person name="Bruemmer F."/>
            <person name="Labrenz M."/>
            <person name="Spormann A.M."/>
            <person name="Op den Camp H."/>
            <person name="Overmann J."/>
            <person name="Amann R."/>
            <person name="Jetten M.S.M."/>
            <person name="Mascher T."/>
            <person name="Medema M.H."/>
            <person name="Devos D.P."/>
            <person name="Kaster A.-K."/>
            <person name="Ovreas L."/>
            <person name="Rohde M."/>
            <person name="Galperin M.Y."/>
            <person name="Jogler C."/>
        </authorList>
    </citation>
    <scope>NUCLEOTIDE SEQUENCE [LARGE SCALE GENOMIC DNA]</scope>
    <source>
        <strain evidence="4 5">Spa11</strain>
    </source>
</reference>
<feature type="transmembrane region" description="Helical" evidence="2">
    <location>
        <begin position="20"/>
        <end position="43"/>
    </location>
</feature>
<feature type="transmembrane region" description="Helical" evidence="2">
    <location>
        <begin position="49"/>
        <end position="70"/>
    </location>
</feature>
<evidence type="ECO:0000313" key="5">
    <source>
        <dbReference type="Proteomes" id="UP000316426"/>
    </source>
</evidence>
<feature type="domain" description="Fatty acid desaturase" evidence="3">
    <location>
        <begin position="45"/>
        <end position="327"/>
    </location>
</feature>
<dbReference type="KEGG" id="bmei:Spa11_38560"/>
<protein>
    <submittedName>
        <fullName evidence="4">Fatty acid desaturase</fullName>
    </submittedName>
</protein>
<feature type="transmembrane region" description="Helical" evidence="2">
    <location>
        <begin position="228"/>
        <end position="247"/>
    </location>
</feature>
<dbReference type="InterPro" id="IPR005804">
    <property type="entry name" value="FA_desaturase_dom"/>
</dbReference>
<organism evidence="4 5">
    <name type="scientific">Botrimarina mediterranea</name>
    <dbReference type="NCBI Taxonomy" id="2528022"/>
    <lineage>
        <taxon>Bacteria</taxon>
        <taxon>Pseudomonadati</taxon>
        <taxon>Planctomycetota</taxon>
        <taxon>Planctomycetia</taxon>
        <taxon>Pirellulales</taxon>
        <taxon>Lacipirellulaceae</taxon>
        <taxon>Botrimarina</taxon>
    </lineage>
</organism>
<keyword evidence="2" id="KW-0812">Transmembrane</keyword>
<feature type="compositionally biased region" description="Basic and acidic residues" evidence="1">
    <location>
        <begin position="352"/>
        <end position="367"/>
    </location>
</feature>
<dbReference type="CDD" id="cd01060">
    <property type="entry name" value="Membrane-FADS-like"/>
    <property type="match status" value="1"/>
</dbReference>
<keyword evidence="2" id="KW-1133">Transmembrane helix</keyword>
<evidence type="ECO:0000313" key="4">
    <source>
        <dbReference type="EMBL" id="QDV75636.1"/>
    </source>
</evidence>
<evidence type="ECO:0000256" key="1">
    <source>
        <dbReference type="SAM" id="MobiDB-lite"/>
    </source>
</evidence>
<dbReference type="AlphaFoldDB" id="A0A518KCW8"/>
<dbReference type="EMBL" id="CP036349">
    <property type="protein sequence ID" value="QDV75636.1"/>
    <property type="molecule type" value="Genomic_DNA"/>
</dbReference>
<gene>
    <name evidence="4" type="ORF">Spa11_38560</name>
</gene>
<accession>A0A518KCW8</accession>
<evidence type="ECO:0000256" key="2">
    <source>
        <dbReference type="SAM" id="Phobius"/>
    </source>
</evidence>
<name>A0A518KCW8_9BACT</name>
<proteinExistence type="predicted"/>
<dbReference type="Pfam" id="PF00487">
    <property type="entry name" value="FA_desaturase"/>
    <property type="match status" value="1"/>
</dbReference>
<dbReference type="GO" id="GO:0006629">
    <property type="term" value="P:lipid metabolic process"/>
    <property type="evidence" value="ECO:0007669"/>
    <property type="project" value="InterPro"/>
</dbReference>
<feature type="transmembrane region" description="Helical" evidence="2">
    <location>
        <begin position="82"/>
        <end position="101"/>
    </location>
</feature>
<evidence type="ECO:0000259" key="3">
    <source>
        <dbReference type="Pfam" id="PF00487"/>
    </source>
</evidence>
<feature type="transmembrane region" description="Helical" evidence="2">
    <location>
        <begin position="196"/>
        <end position="216"/>
    </location>
</feature>
<feature type="transmembrane region" description="Helical" evidence="2">
    <location>
        <begin position="130"/>
        <end position="150"/>
    </location>
</feature>
<keyword evidence="2" id="KW-0472">Membrane</keyword>
<dbReference type="Proteomes" id="UP000316426">
    <property type="component" value="Chromosome"/>
</dbReference>
<sequence>MRQARDLLRDEDLRPKLWLYWTDLLLSWAGLLVGIHCMVDVHLPWPARFAGYVAAVILGYRCALFTHEIAHQPEKEFRTFRFVWNLLIGIPFLMPSFTYAIHLEHHRRRSYGTSHDGEYLPFGTRPVWHLLAYLGQSFFIPLLAIFRFGVLTPLTWLGRPVRDWVHQHASSMIIDPAYVRPLPSDRQLSAIRLQEAATFGFLVISTVLNVCSWMDIGGVRALVEPWLLLNVYIVAVSVIFINAVRTLGAHRYYYDRRAEDDRPMSFTEQLLDSVNYPRRPFTTTLWAPVGLQFHALHHLFPSLPYHSLRAAHQRLMAGLPADSPYRQTNSPGLLHALADLWRRASESQTPKGKVERGKRKSSELEAA</sequence>
<feature type="region of interest" description="Disordered" evidence="1">
    <location>
        <begin position="344"/>
        <end position="367"/>
    </location>
</feature>
<keyword evidence="5" id="KW-1185">Reference proteome</keyword>